<comment type="pathway">
    <text evidence="2 17">tRNA modification; tRNA-queuosine biosynthesis.</text>
</comment>
<feature type="disulfide bond" description="Redox-active" evidence="17">
    <location>
        <begin position="163"/>
        <end position="165"/>
    </location>
</feature>
<gene>
    <name evidence="17" type="primary">queH</name>
    <name evidence="18" type="ordered locus">TREPR_0512</name>
</gene>
<dbReference type="GO" id="GO:0051539">
    <property type="term" value="F:4 iron, 4 sulfur cluster binding"/>
    <property type="evidence" value="ECO:0007669"/>
    <property type="project" value="UniProtKB-UniRule"/>
</dbReference>
<keyword evidence="9 17" id="KW-0671">Queuosine biosynthesis</keyword>
<evidence type="ECO:0000256" key="17">
    <source>
        <dbReference type="HAMAP-Rule" id="MF_02089"/>
    </source>
</evidence>
<evidence type="ECO:0000256" key="6">
    <source>
        <dbReference type="ARBA" id="ARBA00022485"/>
    </source>
</evidence>
<dbReference type="GO" id="GO:0008616">
    <property type="term" value="P:tRNA queuosine(34) biosynthetic process"/>
    <property type="evidence" value="ECO:0007669"/>
    <property type="project" value="UniProtKB-UniRule"/>
</dbReference>
<dbReference type="KEGG" id="tpi:TREPR_0512"/>
<dbReference type="STRING" id="545694.TREPR_0512"/>
<evidence type="ECO:0000256" key="9">
    <source>
        <dbReference type="ARBA" id="ARBA00022785"/>
    </source>
</evidence>
<dbReference type="RefSeq" id="WP_015709506.1">
    <property type="nucleotide sequence ID" value="NC_015578.1"/>
</dbReference>
<dbReference type="UniPathway" id="UPA00392"/>
<evidence type="ECO:0000256" key="8">
    <source>
        <dbReference type="ARBA" id="ARBA00022723"/>
    </source>
</evidence>
<keyword evidence="11 17" id="KW-0408">Iron</keyword>
<feature type="binding site" evidence="17">
    <location>
        <position position="8"/>
    </location>
    <ligand>
        <name>[4Fe-4S] cluster</name>
        <dbReference type="ChEBI" id="CHEBI:49883"/>
    </ligand>
</feature>
<keyword evidence="8 17" id="KW-0479">Metal-binding</keyword>
<dbReference type="HOGENOM" id="CLU_088177_1_1_12"/>
<keyword evidence="12 17" id="KW-0411">Iron-sulfur</keyword>
<evidence type="ECO:0000256" key="3">
    <source>
        <dbReference type="ARBA" id="ARBA00008207"/>
    </source>
</evidence>
<dbReference type="Pfam" id="PF02677">
    <property type="entry name" value="QueH"/>
    <property type="match status" value="1"/>
</dbReference>
<reference evidence="18 19" key="2">
    <citation type="journal article" date="2011" name="ISME J.">
        <title>RNA-seq reveals cooperative metabolic interactions between two termite-gut spirochete species in co-culture.</title>
        <authorList>
            <person name="Rosenthal A.Z."/>
            <person name="Matson E.G."/>
            <person name="Eldar A."/>
            <person name="Leadbetter J.R."/>
        </authorList>
    </citation>
    <scope>NUCLEOTIDE SEQUENCE [LARGE SCALE GENOMIC DNA]</scope>
    <source>
        <strain evidence="19">ATCC BAA-887 / DSM 12427 / ZAS-2</strain>
    </source>
</reference>
<comment type="function">
    <text evidence="1 17">Catalyzes the conversion of epoxyqueuosine (oQ) to queuosine (Q), which is a hypermodified base found in the wobble positions of tRNA(Asp), tRNA(Asn), tRNA(His) and tRNA(Tyr).</text>
</comment>
<dbReference type="AlphaFoldDB" id="F5YLC8"/>
<keyword evidence="13 17" id="KW-1015">Disulfide bond</keyword>
<dbReference type="EC" id="1.17.99.6" evidence="4 17"/>
<evidence type="ECO:0000256" key="11">
    <source>
        <dbReference type="ARBA" id="ARBA00023004"/>
    </source>
</evidence>
<evidence type="ECO:0000256" key="15">
    <source>
        <dbReference type="ARBA" id="ARBA00031446"/>
    </source>
</evidence>
<name>F5YLC8_TREPZ</name>
<evidence type="ECO:0000256" key="12">
    <source>
        <dbReference type="ARBA" id="ARBA00023014"/>
    </source>
</evidence>
<organism evidence="18 19">
    <name type="scientific">Treponema primitia (strain ATCC BAA-887 / DSM 12427 / ZAS-2)</name>
    <dbReference type="NCBI Taxonomy" id="545694"/>
    <lineage>
        <taxon>Bacteria</taxon>
        <taxon>Pseudomonadati</taxon>
        <taxon>Spirochaetota</taxon>
        <taxon>Spirochaetia</taxon>
        <taxon>Spirochaetales</taxon>
        <taxon>Treponemataceae</taxon>
        <taxon>Treponema</taxon>
    </lineage>
</organism>
<evidence type="ECO:0000256" key="7">
    <source>
        <dbReference type="ARBA" id="ARBA00022694"/>
    </source>
</evidence>
<dbReference type="eggNOG" id="COG1636">
    <property type="taxonomic scope" value="Bacteria"/>
</dbReference>
<accession>F5YLC8</accession>
<evidence type="ECO:0000313" key="18">
    <source>
        <dbReference type="EMBL" id="AEF85213.1"/>
    </source>
</evidence>
<dbReference type="HAMAP" id="MF_02089">
    <property type="entry name" value="QueH"/>
    <property type="match status" value="1"/>
</dbReference>
<protein>
    <recommendedName>
        <fullName evidence="5 17">Epoxyqueuosine reductase QueH</fullName>
        <ecNumber evidence="4 17">1.17.99.6</ecNumber>
    </recommendedName>
    <alternativeName>
        <fullName evidence="15 17">Queuosine biosynthesis protein QueH</fullName>
    </alternativeName>
</protein>
<keyword evidence="6 17" id="KW-0004">4Fe-4S</keyword>
<dbReference type="EMBL" id="CP001843">
    <property type="protein sequence ID" value="AEF85213.1"/>
    <property type="molecule type" value="Genomic_DNA"/>
</dbReference>
<keyword evidence="10 17" id="KW-0560">Oxidoreductase</keyword>
<evidence type="ECO:0000256" key="4">
    <source>
        <dbReference type="ARBA" id="ARBA00012622"/>
    </source>
</evidence>
<keyword evidence="14 17" id="KW-0676">Redox-active center</keyword>
<dbReference type="InterPro" id="IPR003828">
    <property type="entry name" value="QueH"/>
</dbReference>
<sequence length="181" mass="21148">MKLLLHTCCAPCSVQCLETLRAEDIRPDLFWYNPNIHPYTEYKARRDTLAQFVADIGLNLLMEDEYGLRSFLAGLGQDYTNRCTFCYRLRLEKTASFAAARGYDCFSTTLLISPYQKHDLIREAAEGMAEKYGIPFFYRDFRPGFREGQKQARERGFYIQKYCGCIFSEEERYLGNRNNEG</sequence>
<comment type="catalytic activity">
    <reaction evidence="16 17">
        <text>epoxyqueuosine(34) in tRNA + AH2 = queuosine(34) in tRNA + A + H2O</text>
        <dbReference type="Rhea" id="RHEA:32159"/>
        <dbReference type="Rhea" id="RHEA-COMP:18571"/>
        <dbReference type="Rhea" id="RHEA-COMP:18582"/>
        <dbReference type="ChEBI" id="CHEBI:13193"/>
        <dbReference type="ChEBI" id="CHEBI:15377"/>
        <dbReference type="ChEBI" id="CHEBI:17499"/>
        <dbReference type="ChEBI" id="CHEBI:194431"/>
        <dbReference type="ChEBI" id="CHEBI:194443"/>
        <dbReference type="EC" id="1.17.99.6"/>
    </reaction>
</comment>
<keyword evidence="7 17" id="KW-0819">tRNA processing</keyword>
<evidence type="ECO:0000256" key="16">
    <source>
        <dbReference type="ARBA" id="ARBA00047415"/>
    </source>
</evidence>
<reference evidence="19" key="1">
    <citation type="submission" date="2009-12" db="EMBL/GenBank/DDBJ databases">
        <title>Complete sequence of Treponema primitia strain ZAS-2.</title>
        <authorList>
            <person name="Tetu S.G."/>
            <person name="Matson E."/>
            <person name="Ren Q."/>
            <person name="Seshadri R."/>
            <person name="Elbourne L."/>
            <person name="Hassan K.A."/>
            <person name="Durkin A."/>
            <person name="Radune D."/>
            <person name="Mohamoud Y."/>
            <person name="Shay R."/>
            <person name="Jin S."/>
            <person name="Zhang X."/>
            <person name="Lucey K."/>
            <person name="Ballor N.R."/>
            <person name="Ottesen E."/>
            <person name="Rosenthal R."/>
            <person name="Allen A."/>
            <person name="Leadbetter J.R."/>
            <person name="Paulsen I.T."/>
        </authorList>
    </citation>
    <scope>NUCLEOTIDE SEQUENCE [LARGE SCALE GENOMIC DNA]</scope>
    <source>
        <strain evidence="19">ATCC BAA-887 / DSM 12427 / ZAS-2</strain>
    </source>
</reference>
<evidence type="ECO:0000256" key="2">
    <source>
        <dbReference type="ARBA" id="ARBA00004691"/>
    </source>
</evidence>
<dbReference type="PANTHER" id="PTHR36701">
    <property type="entry name" value="EPOXYQUEUOSINE REDUCTASE QUEH"/>
    <property type="match status" value="1"/>
</dbReference>
<proteinExistence type="inferred from homology"/>
<evidence type="ECO:0000256" key="13">
    <source>
        <dbReference type="ARBA" id="ARBA00023157"/>
    </source>
</evidence>
<evidence type="ECO:0000313" key="19">
    <source>
        <dbReference type="Proteomes" id="UP000009223"/>
    </source>
</evidence>
<dbReference type="OrthoDB" id="9801033at2"/>
<feature type="binding site" evidence="17">
    <location>
        <position position="9"/>
    </location>
    <ligand>
        <name>[4Fe-4S] cluster</name>
        <dbReference type="ChEBI" id="CHEBI:49883"/>
    </ligand>
</feature>
<dbReference type="Proteomes" id="UP000009223">
    <property type="component" value="Chromosome"/>
</dbReference>
<feature type="binding site" evidence="17">
    <location>
        <position position="86"/>
    </location>
    <ligand>
        <name>[4Fe-4S] cluster</name>
        <dbReference type="ChEBI" id="CHEBI:49883"/>
    </ligand>
</feature>
<comment type="similarity">
    <text evidence="3 17">Belongs to the QueH family.</text>
</comment>
<evidence type="ECO:0000256" key="5">
    <source>
        <dbReference type="ARBA" id="ARBA00016895"/>
    </source>
</evidence>
<feature type="binding site" evidence="17">
    <location>
        <position position="83"/>
    </location>
    <ligand>
        <name>[4Fe-4S] cluster</name>
        <dbReference type="ChEBI" id="CHEBI:49883"/>
    </ligand>
</feature>
<evidence type="ECO:0000256" key="10">
    <source>
        <dbReference type="ARBA" id="ARBA00023002"/>
    </source>
</evidence>
<dbReference type="PANTHER" id="PTHR36701:SF1">
    <property type="entry name" value="EPOXYQUEUOSINE REDUCTASE QUEH"/>
    <property type="match status" value="1"/>
</dbReference>
<evidence type="ECO:0000256" key="14">
    <source>
        <dbReference type="ARBA" id="ARBA00023284"/>
    </source>
</evidence>
<dbReference type="GO" id="GO:0046872">
    <property type="term" value="F:metal ion binding"/>
    <property type="evidence" value="ECO:0007669"/>
    <property type="project" value="UniProtKB-KW"/>
</dbReference>
<keyword evidence="19" id="KW-1185">Reference proteome</keyword>
<dbReference type="GO" id="GO:0052693">
    <property type="term" value="F:epoxyqueuosine reductase activity"/>
    <property type="evidence" value="ECO:0007669"/>
    <property type="project" value="UniProtKB-UniRule"/>
</dbReference>
<evidence type="ECO:0000256" key="1">
    <source>
        <dbReference type="ARBA" id="ARBA00002268"/>
    </source>
</evidence>